<evidence type="ECO:0000313" key="2">
    <source>
        <dbReference type="Proteomes" id="UP000324611"/>
    </source>
</evidence>
<reference evidence="1 2" key="2">
    <citation type="submission" date="2019-09" db="EMBL/GenBank/DDBJ databases">
        <authorList>
            <person name="Jin C."/>
        </authorList>
    </citation>
    <scope>NUCLEOTIDE SEQUENCE [LARGE SCALE GENOMIC DNA]</scope>
    <source>
        <strain evidence="1 2">BN140078</strain>
    </source>
</reference>
<dbReference type="EMBL" id="VUOC01000001">
    <property type="protein sequence ID" value="KAA2244566.1"/>
    <property type="molecule type" value="Genomic_DNA"/>
</dbReference>
<organism evidence="1 2">
    <name type="scientific">Chitinophaga agrisoli</name>
    <dbReference type="NCBI Taxonomy" id="2607653"/>
    <lineage>
        <taxon>Bacteria</taxon>
        <taxon>Pseudomonadati</taxon>
        <taxon>Bacteroidota</taxon>
        <taxon>Chitinophagia</taxon>
        <taxon>Chitinophagales</taxon>
        <taxon>Chitinophagaceae</taxon>
        <taxon>Chitinophaga</taxon>
    </lineage>
</organism>
<name>A0A5B2W231_9BACT</name>
<proteinExistence type="predicted"/>
<gene>
    <name evidence="1" type="ORF">F0L74_00900</name>
</gene>
<dbReference type="Proteomes" id="UP000324611">
    <property type="component" value="Unassembled WGS sequence"/>
</dbReference>
<evidence type="ECO:0000313" key="1">
    <source>
        <dbReference type="EMBL" id="KAA2244566.1"/>
    </source>
</evidence>
<dbReference type="AlphaFoldDB" id="A0A5B2W231"/>
<comment type="caution">
    <text evidence="1">The sequence shown here is derived from an EMBL/GenBank/DDBJ whole genome shotgun (WGS) entry which is preliminary data.</text>
</comment>
<dbReference type="RefSeq" id="WP_149835964.1">
    <property type="nucleotide sequence ID" value="NZ_VUOC01000001.1"/>
</dbReference>
<reference evidence="1 2" key="1">
    <citation type="submission" date="2019-09" db="EMBL/GenBank/DDBJ databases">
        <title>Chitinophaga ginsengihumi sp. nov., isolated from soil of ginseng rhizosphere.</title>
        <authorList>
            <person name="Lee J."/>
        </authorList>
    </citation>
    <scope>NUCLEOTIDE SEQUENCE [LARGE SCALE GENOMIC DNA]</scope>
    <source>
        <strain evidence="1 2">BN140078</strain>
    </source>
</reference>
<accession>A0A5B2W231</accession>
<sequence>MALNKSALAQSIKSAFKNMKDDNGDEEQTLDTLCNKLAEAVDTYVKTAEINYITGLMAPPGTAGGPVTGPFKGNLL</sequence>
<protein>
    <submittedName>
        <fullName evidence="1">Uncharacterized protein</fullName>
    </submittedName>
</protein>
<keyword evidence="2" id="KW-1185">Reference proteome</keyword>